<dbReference type="InterPro" id="IPR035896">
    <property type="entry name" value="AN1-like_Znf"/>
</dbReference>
<dbReference type="Gene3D" id="4.10.1110.10">
    <property type="entry name" value="AN1-like Zinc finger"/>
    <property type="match status" value="1"/>
</dbReference>
<feature type="domain" description="AN1-type" evidence="4">
    <location>
        <begin position="4"/>
        <end position="41"/>
    </location>
</feature>
<evidence type="ECO:0000259" key="4">
    <source>
        <dbReference type="SMART" id="SM00154"/>
    </source>
</evidence>
<dbReference type="SUPFAM" id="SSF118310">
    <property type="entry name" value="AN1-like Zinc finger"/>
    <property type="match status" value="1"/>
</dbReference>
<evidence type="ECO:0000256" key="2">
    <source>
        <dbReference type="ARBA" id="ARBA00022771"/>
    </source>
</evidence>
<dbReference type="GO" id="GO:0008270">
    <property type="term" value="F:zinc ion binding"/>
    <property type="evidence" value="ECO:0007669"/>
    <property type="project" value="UniProtKB-KW"/>
</dbReference>
<dbReference type="SMART" id="SM00154">
    <property type="entry name" value="ZnF_AN1"/>
    <property type="match status" value="1"/>
</dbReference>
<dbReference type="InterPro" id="IPR000058">
    <property type="entry name" value="Znf_AN1"/>
</dbReference>
<keyword evidence="1" id="KW-0479">Metal-binding</keyword>
<evidence type="ECO:0000256" key="3">
    <source>
        <dbReference type="ARBA" id="ARBA00022833"/>
    </source>
</evidence>
<proteinExistence type="predicted"/>
<sequence length="74" mass="8880">MDTCYYCGLEIEMPFECNYCKDKFCSEHRLPENHRCVKLHLIRAKRFGEKKVIRGSGTGRQDNIFKKIIRKLKR</sequence>
<accession>A0A075GXI8</accession>
<keyword evidence="2" id="KW-0863">Zinc-finger</keyword>
<evidence type="ECO:0000313" key="5">
    <source>
        <dbReference type="EMBL" id="AIF08544.1"/>
    </source>
</evidence>
<name>A0A075GXI8_9ARCH</name>
<organism evidence="5">
    <name type="scientific">uncultured marine thaumarchaeote KM3_31_E07</name>
    <dbReference type="NCBI Taxonomy" id="1456118"/>
    <lineage>
        <taxon>Archaea</taxon>
        <taxon>Nitrososphaerota</taxon>
        <taxon>environmental samples</taxon>
    </lineage>
</organism>
<protein>
    <submittedName>
        <fullName evidence="5">AN1-type Zinc finger protein</fullName>
    </submittedName>
</protein>
<evidence type="ECO:0000256" key="1">
    <source>
        <dbReference type="ARBA" id="ARBA00022723"/>
    </source>
</evidence>
<dbReference type="AlphaFoldDB" id="A0A075GXI8"/>
<dbReference type="EMBL" id="KF900834">
    <property type="protein sequence ID" value="AIF08544.1"/>
    <property type="molecule type" value="Genomic_DNA"/>
</dbReference>
<keyword evidence="3" id="KW-0862">Zinc</keyword>
<reference evidence="5" key="1">
    <citation type="journal article" date="2014" name="Genome Biol. Evol.">
        <title>Pangenome evidence for extensive interdomain horizontal transfer affecting lineage core and shell genes in uncultured planktonic thaumarchaeota and euryarchaeota.</title>
        <authorList>
            <person name="Deschamps P."/>
            <person name="Zivanovic Y."/>
            <person name="Moreira D."/>
            <person name="Rodriguez-Valera F."/>
            <person name="Lopez-Garcia P."/>
        </authorList>
    </citation>
    <scope>NUCLEOTIDE SEQUENCE</scope>
</reference>
<dbReference type="Pfam" id="PF01428">
    <property type="entry name" value="zf-AN1"/>
    <property type="match status" value="1"/>
</dbReference>